<evidence type="ECO:0000256" key="1">
    <source>
        <dbReference type="ARBA" id="ARBA00023015"/>
    </source>
</evidence>
<sequence>MTDASAHSKAEVLEGLVSKEGVGSTVQFRAGQTIIQEGDLSNQVLMLREGTAKVVTRNADGTEIVLGLREKPEIIGEQAALNGTPRSASVIALTDVTALAISAEDFRALVGKQPEAAAAVLGIVTERLREADRGRVELATHTVAQRVAARLVALASQIGVVDEAAGVVRLPLSQQDLAGWAGASREAIVRTLRLLRDEGVVTTERRQIVIHDLEALRTKATD</sequence>
<gene>
    <name evidence="6" type="ORF">AB2U05_32760</name>
</gene>
<dbReference type="PANTHER" id="PTHR24567:SF74">
    <property type="entry name" value="HTH-TYPE TRANSCRIPTIONAL REGULATOR ARCR"/>
    <property type="match status" value="1"/>
</dbReference>
<dbReference type="InterPro" id="IPR036388">
    <property type="entry name" value="WH-like_DNA-bd_sf"/>
</dbReference>
<dbReference type="InterPro" id="IPR018490">
    <property type="entry name" value="cNMP-bd_dom_sf"/>
</dbReference>
<dbReference type="Gene3D" id="1.10.10.10">
    <property type="entry name" value="Winged helix-like DNA-binding domain superfamily/Winged helix DNA-binding domain"/>
    <property type="match status" value="1"/>
</dbReference>
<protein>
    <submittedName>
        <fullName evidence="6">Crp/Fnr family transcriptional regulator</fullName>
    </submittedName>
</protein>
<evidence type="ECO:0000259" key="5">
    <source>
        <dbReference type="PROSITE" id="PS51063"/>
    </source>
</evidence>
<dbReference type="PANTHER" id="PTHR24567">
    <property type="entry name" value="CRP FAMILY TRANSCRIPTIONAL REGULATORY PROTEIN"/>
    <property type="match status" value="1"/>
</dbReference>
<feature type="domain" description="HTH crp-type" evidence="5">
    <location>
        <begin position="141"/>
        <end position="214"/>
    </location>
</feature>
<dbReference type="EMBL" id="CP163445">
    <property type="protein sequence ID" value="XDQ82933.1"/>
    <property type="molecule type" value="Genomic_DNA"/>
</dbReference>
<dbReference type="CDD" id="cd00038">
    <property type="entry name" value="CAP_ED"/>
    <property type="match status" value="1"/>
</dbReference>
<evidence type="ECO:0000259" key="4">
    <source>
        <dbReference type="PROSITE" id="PS50042"/>
    </source>
</evidence>
<dbReference type="SMART" id="SM00100">
    <property type="entry name" value="cNMP"/>
    <property type="match status" value="1"/>
</dbReference>
<organism evidence="6">
    <name type="scientific">Streptomyces sp. Y1</name>
    <dbReference type="NCBI Taxonomy" id="3238634"/>
    <lineage>
        <taxon>Bacteria</taxon>
        <taxon>Bacillati</taxon>
        <taxon>Actinomycetota</taxon>
        <taxon>Actinomycetes</taxon>
        <taxon>Kitasatosporales</taxon>
        <taxon>Streptomycetaceae</taxon>
        <taxon>Streptomyces</taxon>
    </lineage>
</organism>
<evidence type="ECO:0000313" key="6">
    <source>
        <dbReference type="EMBL" id="XDQ82933.1"/>
    </source>
</evidence>
<dbReference type="SUPFAM" id="SSF46785">
    <property type="entry name" value="Winged helix' DNA-binding domain"/>
    <property type="match status" value="1"/>
</dbReference>
<dbReference type="InterPro" id="IPR000595">
    <property type="entry name" value="cNMP-bd_dom"/>
</dbReference>
<reference evidence="6" key="1">
    <citation type="submission" date="2024-07" db="EMBL/GenBank/DDBJ databases">
        <authorList>
            <person name="Yu S.T."/>
        </authorList>
    </citation>
    <scope>NUCLEOTIDE SEQUENCE</scope>
    <source>
        <strain evidence="6">Y1</strain>
    </source>
</reference>
<name>A0AB39TUL8_9ACTN</name>
<proteinExistence type="predicted"/>
<dbReference type="PROSITE" id="PS50042">
    <property type="entry name" value="CNMP_BINDING_3"/>
    <property type="match status" value="1"/>
</dbReference>
<dbReference type="SMART" id="SM00419">
    <property type="entry name" value="HTH_CRP"/>
    <property type="match status" value="1"/>
</dbReference>
<dbReference type="InterPro" id="IPR012318">
    <property type="entry name" value="HTH_CRP"/>
</dbReference>
<evidence type="ECO:0000256" key="2">
    <source>
        <dbReference type="ARBA" id="ARBA00023125"/>
    </source>
</evidence>
<keyword evidence="3" id="KW-0804">Transcription</keyword>
<dbReference type="InterPro" id="IPR036390">
    <property type="entry name" value="WH_DNA-bd_sf"/>
</dbReference>
<dbReference type="RefSeq" id="WP_369185163.1">
    <property type="nucleotide sequence ID" value="NZ_CP163445.1"/>
</dbReference>
<dbReference type="GO" id="GO:0005829">
    <property type="term" value="C:cytosol"/>
    <property type="evidence" value="ECO:0007669"/>
    <property type="project" value="TreeGrafter"/>
</dbReference>
<dbReference type="PROSITE" id="PS51063">
    <property type="entry name" value="HTH_CRP_2"/>
    <property type="match status" value="1"/>
</dbReference>
<dbReference type="GO" id="GO:0003700">
    <property type="term" value="F:DNA-binding transcription factor activity"/>
    <property type="evidence" value="ECO:0007669"/>
    <property type="project" value="TreeGrafter"/>
</dbReference>
<dbReference type="InterPro" id="IPR050397">
    <property type="entry name" value="Env_Response_Regulators"/>
</dbReference>
<dbReference type="SUPFAM" id="SSF51206">
    <property type="entry name" value="cAMP-binding domain-like"/>
    <property type="match status" value="1"/>
</dbReference>
<dbReference type="InterPro" id="IPR014710">
    <property type="entry name" value="RmlC-like_jellyroll"/>
</dbReference>
<keyword evidence="2" id="KW-0238">DNA-binding</keyword>
<dbReference type="Gene3D" id="2.60.120.10">
    <property type="entry name" value="Jelly Rolls"/>
    <property type="match status" value="1"/>
</dbReference>
<evidence type="ECO:0000256" key="3">
    <source>
        <dbReference type="ARBA" id="ARBA00023163"/>
    </source>
</evidence>
<keyword evidence="1" id="KW-0805">Transcription regulation</keyword>
<dbReference type="AlphaFoldDB" id="A0AB39TUL8"/>
<dbReference type="GO" id="GO:0003677">
    <property type="term" value="F:DNA binding"/>
    <property type="evidence" value="ECO:0007669"/>
    <property type="project" value="UniProtKB-KW"/>
</dbReference>
<dbReference type="Pfam" id="PF13545">
    <property type="entry name" value="HTH_Crp_2"/>
    <property type="match status" value="1"/>
</dbReference>
<dbReference type="Pfam" id="PF00027">
    <property type="entry name" value="cNMP_binding"/>
    <property type="match status" value="1"/>
</dbReference>
<feature type="domain" description="Cyclic nucleotide-binding" evidence="4">
    <location>
        <begin position="28"/>
        <end position="112"/>
    </location>
</feature>
<dbReference type="PRINTS" id="PR00034">
    <property type="entry name" value="HTHCRP"/>
</dbReference>
<accession>A0AB39TUL8</accession>